<name>A0A069PMR9_9BURK</name>
<accession>A0A069PMR9</accession>
<evidence type="ECO:0000313" key="1">
    <source>
        <dbReference type="EMBL" id="KDR41174.1"/>
    </source>
</evidence>
<gene>
    <name evidence="1" type="ORF">BG61_20785</name>
</gene>
<comment type="caution">
    <text evidence="1">The sequence shown here is derived from an EMBL/GenBank/DDBJ whole genome shotgun (WGS) entry which is preliminary data.</text>
</comment>
<dbReference type="EMBL" id="JFHC01000031">
    <property type="protein sequence ID" value="KDR41174.1"/>
    <property type="molecule type" value="Genomic_DNA"/>
</dbReference>
<reference evidence="1 2" key="1">
    <citation type="submission" date="2014-03" db="EMBL/GenBank/DDBJ databases">
        <title>Draft Genome Sequences of Four Burkholderia Strains.</title>
        <authorList>
            <person name="Liu X.Y."/>
            <person name="Li C.X."/>
            <person name="Xu J.H."/>
        </authorList>
    </citation>
    <scope>NUCLEOTIDE SEQUENCE [LARGE SCALE GENOMIC DNA]</scope>
    <source>
        <strain evidence="1 2">DSM 50014</strain>
    </source>
</reference>
<sequence>MARADKEEGDLRSTAELTDVPYSTLTDISARLITGRGDSGIQVLPYYFTSLSEESVLAESADGAQ</sequence>
<protein>
    <submittedName>
        <fullName evidence="1">Uncharacterized protein</fullName>
    </submittedName>
</protein>
<keyword evidence="2" id="KW-1185">Reference proteome</keyword>
<organism evidence="1 2">
    <name type="scientific">Caballeronia glathei</name>
    <dbReference type="NCBI Taxonomy" id="60547"/>
    <lineage>
        <taxon>Bacteria</taxon>
        <taxon>Pseudomonadati</taxon>
        <taxon>Pseudomonadota</taxon>
        <taxon>Betaproteobacteria</taxon>
        <taxon>Burkholderiales</taxon>
        <taxon>Burkholderiaceae</taxon>
        <taxon>Caballeronia</taxon>
    </lineage>
</organism>
<dbReference type="RefSeq" id="WP_035936365.1">
    <property type="nucleotide sequence ID" value="NZ_CADFFX010000009.1"/>
</dbReference>
<dbReference type="STRING" id="60547.GCA_000751215_04823"/>
<dbReference type="Proteomes" id="UP000027466">
    <property type="component" value="Unassembled WGS sequence"/>
</dbReference>
<evidence type="ECO:0000313" key="2">
    <source>
        <dbReference type="Proteomes" id="UP000027466"/>
    </source>
</evidence>
<proteinExistence type="predicted"/>
<dbReference type="AlphaFoldDB" id="A0A069PMR9"/>